<dbReference type="RefSeq" id="WP_154530773.1">
    <property type="nucleotide sequence ID" value="NZ_JAQXTV010000190.1"/>
</dbReference>
<evidence type="ECO:0000256" key="4">
    <source>
        <dbReference type="ARBA" id="ARBA00022475"/>
    </source>
</evidence>
<dbReference type="PANTHER" id="PTHR38438">
    <property type="entry name" value="RIBOFLAVIN TRANSPORTER RIBU"/>
    <property type="match status" value="1"/>
</dbReference>
<dbReference type="Pfam" id="PF12822">
    <property type="entry name" value="ECF_trnsprt"/>
    <property type="match status" value="1"/>
</dbReference>
<reference evidence="10 11" key="1">
    <citation type="submission" date="2019-08" db="EMBL/GenBank/DDBJ databases">
        <title>In-depth cultivation of the pig gut microbiome towards novel bacterial diversity and tailored functional studies.</title>
        <authorList>
            <person name="Wylensek D."/>
            <person name="Hitch T.C.A."/>
            <person name="Clavel T."/>
        </authorList>
    </citation>
    <scope>NUCLEOTIDE SEQUENCE [LARGE SCALE GENOMIC DNA]</scope>
    <source>
        <strain evidence="10 11">WCA-383-APC-5B</strain>
    </source>
</reference>
<evidence type="ECO:0000256" key="6">
    <source>
        <dbReference type="ARBA" id="ARBA00022989"/>
    </source>
</evidence>
<keyword evidence="5 9" id="KW-0812">Transmembrane</keyword>
<name>A0A7X2MXH5_9CLOT</name>
<dbReference type="AlphaFoldDB" id="A0A7X2MXH5"/>
<evidence type="ECO:0000256" key="5">
    <source>
        <dbReference type="ARBA" id="ARBA00022692"/>
    </source>
</evidence>
<feature type="transmembrane region" description="Helical" evidence="9">
    <location>
        <begin position="149"/>
        <end position="176"/>
    </location>
</feature>
<gene>
    <name evidence="10" type="ORF">FYJ33_05565</name>
</gene>
<feature type="transmembrane region" description="Helical" evidence="9">
    <location>
        <begin position="43"/>
        <end position="63"/>
    </location>
</feature>
<evidence type="ECO:0000256" key="7">
    <source>
        <dbReference type="ARBA" id="ARBA00023136"/>
    </source>
</evidence>
<keyword evidence="6 9" id="KW-1133">Transmembrane helix</keyword>
<evidence type="ECO:0000256" key="3">
    <source>
        <dbReference type="ARBA" id="ARBA00022448"/>
    </source>
</evidence>
<keyword evidence="7 8" id="KW-0472">Membrane</keyword>
<dbReference type="InterPro" id="IPR024529">
    <property type="entry name" value="ECF_trnsprt_substrate-spec"/>
</dbReference>
<keyword evidence="3 8" id="KW-0813">Transport</keyword>
<dbReference type="Gene3D" id="1.10.1760.20">
    <property type="match status" value="1"/>
</dbReference>
<dbReference type="PANTHER" id="PTHR38438:SF1">
    <property type="entry name" value="RIBOFLAVIN TRANSPORTER RIBU"/>
    <property type="match status" value="1"/>
</dbReference>
<dbReference type="PIRSF" id="PIRSF037778">
    <property type="entry name" value="UCP037778_transp_RibU"/>
    <property type="match status" value="1"/>
</dbReference>
<keyword evidence="11" id="KW-1185">Reference proteome</keyword>
<dbReference type="GO" id="GO:0032217">
    <property type="term" value="F:riboflavin transmembrane transporter activity"/>
    <property type="evidence" value="ECO:0007669"/>
    <property type="project" value="UniProtKB-UniRule"/>
</dbReference>
<evidence type="ECO:0000256" key="2">
    <source>
        <dbReference type="ARBA" id="ARBA00005540"/>
    </source>
</evidence>
<dbReference type="EMBL" id="VULX01000005">
    <property type="protein sequence ID" value="MSR90894.1"/>
    <property type="molecule type" value="Genomic_DNA"/>
</dbReference>
<organism evidence="10 11">
    <name type="scientific">Inconstantimicrobium porci</name>
    <dbReference type="NCBI Taxonomy" id="2652291"/>
    <lineage>
        <taxon>Bacteria</taxon>
        <taxon>Bacillati</taxon>
        <taxon>Bacillota</taxon>
        <taxon>Clostridia</taxon>
        <taxon>Eubacteriales</taxon>
        <taxon>Clostridiaceae</taxon>
        <taxon>Inconstantimicrobium</taxon>
    </lineage>
</organism>
<feature type="transmembrane region" description="Helical" evidence="9">
    <location>
        <begin position="12"/>
        <end position="31"/>
    </location>
</feature>
<evidence type="ECO:0000256" key="1">
    <source>
        <dbReference type="ARBA" id="ARBA00004651"/>
    </source>
</evidence>
<sequence length="197" mass="21201">MKNNKTNKIVKIGVFAAVASVLMCLEFPLPLFPAFLKFDFGDVPALIGTFTLGPVSGVVIELLKNIVKILLKGTITVGIGELANFAITAVWVFTAGIMYQRNKTKKTAIASLTISTIIMSVFGALFNYFVALPAYEAAMMAKGQSLGNLAVYATTIIFPFNMIKGAIVSLATLLLYKKVSIALKLEHTSLETSKEIA</sequence>
<dbReference type="InterPro" id="IPR025720">
    <property type="entry name" value="RibU"/>
</dbReference>
<feature type="transmembrane region" description="Helical" evidence="9">
    <location>
        <begin position="108"/>
        <end position="129"/>
    </location>
</feature>
<evidence type="ECO:0000313" key="11">
    <source>
        <dbReference type="Proteomes" id="UP000460287"/>
    </source>
</evidence>
<comment type="similarity">
    <text evidence="2 8">Belongs to the prokaryotic riboflavin transporter (P-RFT) (TC 2.A.87) family.</text>
</comment>
<dbReference type="GO" id="GO:0005886">
    <property type="term" value="C:plasma membrane"/>
    <property type="evidence" value="ECO:0007669"/>
    <property type="project" value="UniProtKB-SubCell"/>
</dbReference>
<accession>A0A7X2MXH5</accession>
<evidence type="ECO:0000313" key="10">
    <source>
        <dbReference type="EMBL" id="MSR90894.1"/>
    </source>
</evidence>
<comment type="subcellular location">
    <subcellularLocation>
        <location evidence="1">Cell membrane</location>
        <topology evidence="1">Multi-pass membrane protein</topology>
    </subcellularLocation>
</comment>
<comment type="caution">
    <text evidence="10">The sequence shown here is derived from an EMBL/GenBank/DDBJ whole genome shotgun (WGS) entry which is preliminary data.</text>
</comment>
<evidence type="ECO:0000256" key="9">
    <source>
        <dbReference type="SAM" id="Phobius"/>
    </source>
</evidence>
<keyword evidence="4 8" id="KW-1003">Cell membrane</keyword>
<comment type="function">
    <text evidence="8">Probably a riboflavin-binding protein that interacts with the energy-coupling factor (ECF) ABC-transporter complex.</text>
</comment>
<protein>
    <recommendedName>
        <fullName evidence="8">Riboflavin transporter</fullName>
    </recommendedName>
</protein>
<evidence type="ECO:0000256" key="8">
    <source>
        <dbReference type="PIRNR" id="PIRNR037778"/>
    </source>
</evidence>
<dbReference type="Proteomes" id="UP000460287">
    <property type="component" value="Unassembled WGS sequence"/>
</dbReference>
<proteinExistence type="inferred from homology"/>